<keyword evidence="4" id="KW-0520">NAD</keyword>
<gene>
    <name evidence="8" type="ORF">EXIGLDRAFT_761577</name>
</gene>
<dbReference type="OrthoDB" id="424302at2759"/>
<proteinExistence type="inferred from homology"/>
<keyword evidence="3" id="KW-0808">Transferase</keyword>
<comment type="similarity">
    <text evidence="2">Belongs to the sirtuin family. Class I subfamily.</text>
</comment>
<dbReference type="STRING" id="1314781.A0A165NB27"/>
<dbReference type="GO" id="GO:0005634">
    <property type="term" value="C:nucleus"/>
    <property type="evidence" value="ECO:0007669"/>
    <property type="project" value="TreeGrafter"/>
</dbReference>
<comment type="subcellular location">
    <subcellularLocation>
        <location evidence="1">Mitochondrion</location>
    </subcellularLocation>
</comment>
<dbReference type="Gene3D" id="3.30.1600.10">
    <property type="entry name" value="SIR2/SIRT2 'Small Domain"/>
    <property type="match status" value="1"/>
</dbReference>
<dbReference type="Pfam" id="PF02146">
    <property type="entry name" value="SIR2"/>
    <property type="match status" value="1"/>
</dbReference>
<feature type="binding site" evidence="6">
    <location>
        <position position="235"/>
    </location>
    <ligand>
        <name>Zn(2+)</name>
        <dbReference type="ChEBI" id="CHEBI:29105"/>
    </ligand>
</feature>
<evidence type="ECO:0000256" key="2">
    <source>
        <dbReference type="ARBA" id="ARBA00006924"/>
    </source>
</evidence>
<protein>
    <submittedName>
        <fullName evidence="8">DHS-like NAD/FAD-binding domain-containing protein</fullName>
    </submittedName>
</protein>
<feature type="domain" description="Deacetylase sirtuin-type" evidence="7">
    <location>
        <begin position="1"/>
        <end position="325"/>
    </location>
</feature>
<evidence type="ECO:0000256" key="6">
    <source>
        <dbReference type="PROSITE-ProRule" id="PRU00236"/>
    </source>
</evidence>
<dbReference type="InterPro" id="IPR029035">
    <property type="entry name" value="DHS-like_NAD/FAD-binding_dom"/>
</dbReference>
<dbReference type="InterPro" id="IPR026591">
    <property type="entry name" value="Sirtuin_cat_small_dom_sf"/>
</dbReference>
<organism evidence="8 9">
    <name type="scientific">Exidia glandulosa HHB12029</name>
    <dbReference type="NCBI Taxonomy" id="1314781"/>
    <lineage>
        <taxon>Eukaryota</taxon>
        <taxon>Fungi</taxon>
        <taxon>Dikarya</taxon>
        <taxon>Basidiomycota</taxon>
        <taxon>Agaricomycotina</taxon>
        <taxon>Agaricomycetes</taxon>
        <taxon>Auriculariales</taxon>
        <taxon>Exidiaceae</taxon>
        <taxon>Exidia</taxon>
    </lineage>
</organism>
<feature type="binding site" evidence="6">
    <location>
        <position position="152"/>
    </location>
    <ligand>
        <name>Zn(2+)</name>
        <dbReference type="ChEBI" id="CHEBI:29105"/>
    </ligand>
</feature>
<dbReference type="GO" id="GO:0017136">
    <property type="term" value="F:histone deacetylase activity, NAD-dependent"/>
    <property type="evidence" value="ECO:0007669"/>
    <property type="project" value="TreeGrafter"/>
</dbReference>
<feature type="binding site" evidence="6">
    <location>
        <position position="232"/>
    </location>
    <ligand>
        <name>Zn(2+)</name>
        <dbReference type="ChEBI" id="CHEBI:29105"/>
    </ligand>
</feature>
<evidence type="ECO:0000256" key="5">
    <source>
        <dbReference type="ARBA" id="ARBA00023128"/>
    </source>
</evidence>
<dbReference type="InterPro" id="IPR026590">
    <property type="entry name" value="Ssirtuin_cat_dom"/>
</dbReference>
<dbReference type="InterPro" id="IPR003000">
    <property type="entry name" value="Sirtuin"/>
</dbReference>
<sequence>MSEPSNDLAAFALALQSSKHIIAITGAGLSAASGIPTFRGPNGLWRNFDVHTLATPAAWRDSPSRVWEFYHHRRVTALKASPNPAHDALARFSVASARRPDPVSFSLVTQNIDGLCNRALDSVLETERDLAIGLAEVTRPIEIHGNIFEVVCTASPCRNAIRDPAAVLVPAFAGREEELDHLKGSVEAEKSKDRFVAARSMLERQFQRRDAKNEGLEYEDKDAIPLEQLPRCQKCGALARPGVVWFGEEPRRMDEVFALVEQADMCLVIGTSSLVHPAAGFAHTVKKNGGKVAVFNVERSNRDDQADFLFLGPCEDILPGALGLS</sequence>
<dbReference type="InParanoid" id="A0A165NB27"/>
<name>A0A165NB27_EXIGL</name>
<dbReference type="InterPro" id="IPR050134">
    <property type="entry name" value="NAD-dep_sirtuin_deacylases"/>
</dbReference>
<dbReference type="Proteomes" id="UP000077266">
    <property type="component" value="Unassembled WGS sequence"/>
</dbReference>
<evidence type="ECO:0000256" key="1">
    <source>
        <dbReference type="ARBA" id="ARBA00004173"/>
    </source>
</evidence>
<dbReference type="PROSITE" id="PS50305">
    <property type="entry name" value="SIRTUIN"/>
    <property type="match status" value="1"/>
</dbReference>
<dbReference type="GO" id="GO:0005739">
    <property type="term" value="C:mitochondrion"/>
    <property type="evidence" value="ECO:0007669"/>
    <property type="project" value="UniProtKB-SubCell"/>
</dbReference>
<dbReference type="PANTHER" id="PTHR11085">
    <property type="entry name" value="NAD-DEPENDENT PROTEIN DEACYLASE SIRTUIN-5, MITOCHONDRIAL-RELATED"/>
    <property type="match status" value="1"/>
</dbReference>
<evidence type="ECO:0000313" key="9">
    <source>
        <dbReference type="Proteomes" id="UP000077266"/>
    </source>
</evidence>
<dbReference type="AlphaFoldDB" id="A0A165NB27"/>
<dbReference type="GO" id="GO:0046872">
    <property type="term" value="F:metal ion binding"/>
    <property type="evidence" value="ECO:0007669"/>
    <property type="project" value="UniProtKB-KW"/>
</dbReference>
<dbReference type="GO" id="GO:0070403">
    <property type="term" value="F:NAD+ binding"/>
    <property type="evidence" value="ECO:0007669"/>
    <property type="project" value="InterPro"/>
</dbReference>
<keyword evidence="5" id="KW-0496">Mitochondrion</keyword>
<evidence type="ECO:0000256" key="4">
    <source>
        <dbReference type="ARBA" id="ARBA00023027"/>
    </source>
</evidence>
<evidence type="ECO:0000256" key="3">
    <source>
        <dbReference type="ARBA" id="ARBA00022679"/>
    </source>
</evidence>
<reference evidence="8 9" key="1">
    <citation type="journal article" date="2016" name="Mol. Biol. Evol.">
        <title>Comparative Genomics of Early-Diverging Mushroom-Forming Fungi Provides Insights into the Origins of Lignocellulose Decay Capabilities.</title>
        <authorList>
            <person name="Nagy L.G."/>
            <person name="Riley R."/>
            <person name="Tritt A."/>
            <person name="Adam C."/>
            <person name="Daum C."/>
            <person name="Floudas D."/>
            <person name="Sun H."/>
            <person name="Yadav J.S."/>
            <person name="Pangilinan J."/>
            <person name="Larsson K.H."/>
            <person name="Matsuura K."/>
            <person name="Barry K."/>
            <person name="Labutti K."/>
            <person name="Kuo R."/>
            <person name="Ohm R.A."/>
            <person name="Bhattacharya S.S."/>
            <person name="Shirouzu T."/>
            <person name="Yoshinaga Y."/>
            <person name="Martin F.M."/>
            <person name="Grigoriev I.V."/>
            <person name="Hibbett D.S."/>
        </authorList>
    </citation>
    <scope>NUCLEOTIDE SEQUENCE [LARGE SCALE GENOMIC DNA]</scope>
    <source>
        <strain evidence="8 9">HHB12029</strain>
    </source>
</reference>
<keyword evidence="6" id="KW-0862">Zinc</keyword>
<dbReference type="SUPFAM" id="SSF52467">
    <property type="entry name" value="DHS-like NAD/FAD-binding domain"/>
    <property type="match status" value="1"/>
</dbReference>
<dbReference type="Gene3D" id="3.40.50.1220">
    <property type="entry name" value="TPP-binding domain"/>
    <property type="match status" value="1"/>
</dbReference>
<feature type="binding site" evidence="6">
    <location>
        <position position="157"/>
    </location>
    <ligand>
        <name>Zn(2+)</name>
        <dbReference type="ChEBI" id="CHEBI:29105"/>
    </ligand>
</feature>
<evidence type="ECO:0000259" key="7">
    <source>
        <dbReference type="PROSITE" id="PS50305"/>
    </source>
</evidence>
<dbReference type="PANTHER" id="PTHR11085:SF10">
    <property type="entry name" value="NAD-DEPENDENT PROTEIN DEACYLASE SIRTUIN-5, MITOCHONDRIAL-RELATED"/>
    <property type="match status" value="1"/>
</dbReference>
<evidence type="ECO:0000313" key="8">
    <source>
        <dbReference type="EMBL" id="KZW00486.1"/>
    </source>
</evidence>
<dbReference type="EMBL" id="KV425900">
    <property type="protein sequence ID" value="KZW00486.1"/>
    <property type="molecule type" value="Genomic_DNA"/>
</dbReference>
<keyword evidence="9" id="KW-1185">Reference proteome</keyword>
<feature type="active site" description="Proton acceptor" evidence="6">
    <location>
        <position position="144"/>
    </location>
</feature>
<accession>A0A165NB27</accession>
<keyword evidence="6" id="KW-0479">Metal-binding</keyword>